<name>A0A6J7ANR6_9ZZZZ</name>
<accession>A0A6J7ANR6</accession>
<sequence length="182" mass="21188">MPGAARDPEIQRLLDTQAIHDVVLRYCRGIDRSDREIVRDCYWPDATDEHGSFTGTRDEYVAWVFDRMLPRYSMTMHFVGNVLIEVDPAGALARSEAYGISYHRVVSDKPTHNLRTGFRYVDDFARRDGQWRIARRICTLEWTLHTDPERWFDAPDSHRRGMRDRTDPVYWPLAEADAGADA</sequence>
<reference evidence="2" key="1">
    <citation type="submission" date="2020-05" db="EMBL/GenBank/DDBJ databases">
        <authorList>
            <person name="Chiriac C."/>
            <person name="Salcher M."/>
            <person name="Ghai R."/>
            <person name="Kavagutti S V."/>
        </authorList>
    </citation>
    <scope>NUCLEOTIDE SEQUENCE</scope>
</reference>
<organism evidence="2">
    <name type="scientific">freshwater metagenome</name>
    <dbReference type="NCBI Taxonomy" id="449393"/>
    <lineage>
        <taxon>unclassified sequences</taxon>
        <taxon>metagenomes</taxon>
        <taxon>ecological metagenomes</taxon>
    </lineage>
</organism>
<dbReference type="AlphaFoldDB" id="A0A6J7ANR6"/>
<gene>
    <name evidence="2" type="ORF">UFOPK3139_01978</name>
</gene>
<dbReference type="SUPFAM" id="SSF54427">
    <property type="entry name" value="NTF2-like"/>
    <property type="match status" value="1"/>
</dbReference>
<dbReference type="InterPro" id="IPR032710">
    <property type="entry name" value="NTF2-like_dom_sf"/>
</dbReference>
<protein>
    <submittedName>
        <fullName evidence="2">Unannotated protein</fullName>
    </submittedName>
</protein>
<evidence type="ECO:0000313" key="2">
    <source>
        <dbReference type="EMBL" id="CAB4834098.1"/>
    </source>
</evidence>
<proteinExistence type="predicted"/>
<feature type="domain" description="SnoaL-like" evidence="1">
    <location>
        <begin position="11"/>
        <end position="136"/>
    </location>
</feature>
<dbReference type="Pfam" id="PF13577">
    <property type="entry name" value="SnoaL_4"/>
    <property type="match status" value="1"/>
</dbReference>
<dbReference type="EMBL" id="CAFABA010000088">
    <property type="protein sequence ID" value="CAB4834098.1"/>
    <property type="molecule type" value="Genomic_DNA"/>
</dbReference>
<dbReference type="Gene3D" id="3.10.450.50">
    <property type="match status" value="1"/>
</dbReference>
<dbReference type="InterPro" id="IPR037401">
    <property type="entry name" value="SnoaL-like"/>
</dbReference>
<dbReference type="CDD" id="cd00531">
    <property type="entry name" value="NTF2_like"/>
    <property type="match status" value="1"/>
</dbReference>
<evidence type="ECO:0000259" key="1">
    <source>
        <dbReference type="Pfam" id="PF13577"/>
    </source>
</evidence>